<feature type="binding site" evidence="10">
    <location>
        <position position="375"/>
    </location>
    <ligand>
        <name>Mg(2+)</name>
        <dbReference type="ChEBI" id="CHEBI:18420"/>
    </ligand>
</feature>
<keyword evidence="5 8" id="KW-0808">Transferase</keyword>
<evidence type="ECO:0000313" key="13">
    <source>
        <dbReference type="EMBL" id="KAF2155619.1"/>
    </source>
</evidence>
<dbReference type="CDD" id="cd06223">
    <property type="entry name" value="PRTases_typeI"/>
    <property type="match status" value="1"/>
</dbReference>
<dbReference type="PANTHER" id="PTHR11907">
    <property type="entry name" value="AMIDOPHOSPHORIBOSYLTRANSFERASE"/>
    <property type="match status" value="1"/>
</dbReference>
<evidence type="ECO:0000256" key="6">
    <source>
        <dbReference type="ARBA" id="ARBA00022755"/>
    </source>
</evidence>
<evidence type="ECO:0000256" key="7">
    <source>
        <dbReference type="ARBA" id="ARBA00022962"/>
    </source>
</evidence>
<dbReference type="InterPro" id="IPR029057">
    <property type="entry name" value="PRTase-like"/>
</dbReference>
<feature type="binding site" evidence="10">
    <location>
        <position position="313"/>
    </location>
    <ligand>
        <name>Mg(2+)</name>
        <dbReference type="ChEBI" id="CHEBI:18420"/>
    </ligand>
</feature>
<dbReference type="Pfam" id="PF13522">
    <property type="entry name" value="GATase_6"/>
    <property type="match status" value="1"/>
</dbReference>
<dbReference type="GO" id="GO:0006164">
    <property type="term" value="P:purine nucleotide biosynthetic process"/>
    <property type="evidence" value="ECO:0007669"/>
    <property type="project" value="UniProtKB-KW"/>
</dbReference>
<evidence type="ECO:0000256" key="10">
    <source>
        <dbReference type="PIRSR" id="PIRSR000485-2"/>
    </source>
</evidence>
<dbReference type="InterPro" id="IPR029055">
    <property type="entry name" value="Ntn_hydrolases_N"/>
</dbReference>
<dbReference type="InterPro" id="IPR005854">
    <property type="entry name" value="PurF"/>
</dbReference>
<feature type="active site" description="Nucleophile" evidence="9">
    <location>
        <position position="2"/>
    </location>
</feature>
<evidence type="ECO:0000256" key="9">
    <source>
        <dbReference type="PIRSR" id="PIRSR000485-1"/>
    </source>
</evidence>
<feature type="binding site" evidence="10">
    <location>
        <position position="376"/>
    </location>
    <ligand>
        <name>Mg(2+)</name>
        <dbReference type="ChEBI" id="CHEBI:18420"/>
    </ligand>
</feature>
<dbReference type="SUPFAM" id="SSF56235">
    <property type="entry name" value="N-terminal nucleophile aminohydrolases (Ntn hydrolases)"/>
    <property type="match status" value="1"/>
</dbReference>
<feature type="compositionally biased region" description="Polar residues" evidence="11">
    <location>
        <begin position="566"/>
        <end position="582"/>
    </location>
</feature>
<dbReference type="NCBIfam" id="TIGR01134">
    <property type="entry name" value="purF"/>
    <property type="match status" value="1"/>
</dbReference>
<reference evidence="13" key="1">
    <citation type="journal article" date="2020" name="Stud. Mycol.">
        <title>101 Dothideomycetes genomes: a test case for predicting lifestyles and emergence of pathogens.</title>
        <authorList>
            <person name="Haridas S."/>
            <person name="Albert R."/>
            <person name="Binder M."/>
            <person name="Bloem J."/>
            <person name="Labutti K."/>
            <person name="Salamov A."/>
            <person name="Andreopoulos B."/>
            <person name="Baker S."/>
            <person name="Barry K."/>
            <person name="Bills G."/>
            <person name="Bluhm B."/>
            <person name="Cannon C."/>
            <person name="Castanera R."/>
            <person name="Culley D."/>
            <person name="Daum C."/>
            <person name="Ezra D."/>
            <person name="Gonzalez J."/>
            <person name="Henrissat B."/>
            <person name="Kuo A."/>
            <person name="Liang C."/>
            <person name="Lipzen A."/>
            <person name="Lutzoni F."/>
            <person name="Magnuson J."/>
            <person name="Mondo S."/>
            <person name="Nolan M."/>
            <person name="Ohm R."/>
            <person name="Pangilinan J."/>
            <person name="Park H.-J."/>
            <person name="Ramirez L."/>
            <person name="Alfaro M."/>
            <person name="Sun H."/>
            <person name="Tritt A."/>
            <person name="Yoshinaga Y."/>
            <person name="Zwiers L.-H."/>
            <person name="Turgeon B."/>
            <person name="Goodwin S."/>
            <person name="Spatafora J."/>
            <person name="Crous P."/>
            <person name="Grigoriev I."/>
        </authorList>
    </citation>
    <scope>NUCLEOTIDE SEQUENCE</scope>
    <source>
        <strain evidence="13">CBS 260.36</strain>
    </source>
</reference>
<dbReference type="SUPFAM" id="SSF53271">
    <property type="entry name" value="PRTase-like"/>
    <property type="match status" value="1"/>
</dbReference>
<evidence type="ECO:0000313" key="14">
    <source>
        <dbReference type="Proteomes" id="UP000799439"/>
    </source>
</evidence>
<proteinExistence type="inferred from homology"/>
<dbReference type="GO" id="GO:0004044">
    <property type="term" value="F:amidophosphoribosyltransferase activity"/>
    <property type="evidence" value="ECO:0007669"/>
    <property type="project" value="UniProtKB-EC"/>
</dbReference>
<evidence type="ECO:0000256" key="2">
    <source>
        <dbReference type="ARBA" id="ARBA00010138"/>
    </source>
</evidence>
<evidence type="ECO:0000256" key="8">
    <source>
        <dbReference type="PIRNR" id="PIRNR000485"/>
    </source>
</evidence>
<keyword evidence="14" id="KW-1185">Reference proteome</keyword>
<evidence type="ECO:0000256" key="5">
    <source>
        <dbReference type="ARBA" id="ARBA00022679"/>
    </source>
</evidence>
<protein>
    <recommendedName>
        <fullName evidence="3 8">Amidophosphoribosyltransferase</fullName>
        <shortName evidence="8">ATase</shortName>
        <ecNumber evidence="3 8">2.4.2.14</ecNumber>
    </recommendedName>
    <alternativeName>
        <fullName evidence="8">Glutamine phosphoribosylpyrophosphate amidotransferase</fullName>
    </alternativeName>
</protein>
<evidence type="ECO:0000256" key="4">
    <source>
        <dbReference type="ARBA" id="ARBA00022676"/>
    </source>
</evidence>
<comment type="cofactor">
    <cofactor evidence="10">
        <name>Mg(2+)</name>
        <dbReference type="ChEBI" id="CHEBI:18420"/>
    </cofactor>
    <text evidence="10">Binds 1 Mg(2+) ion per subunit.</text>
</comment>
<organism evidence="13 14">
    <name type="scientific">Myriangium duriaei CBS 260.36</name>
    <dbReference type="NCBI Taxonomy" id="1168546"/>
    <lineage>
        <taxon>Eukaryota</taxon>
        <taxon>Fungi</taxon>
        <taxon>Dikarya</taxon>
        <taxon>Ascomycota</taxon>
        <taxon>Pezizomycotina</taxon>
        <taxon>Dothideomycetes</taxon>
        <taxon>Dothideomycetidae</taxon>
        <taxon>Myriangiales</taxon>
        <taxon>Myriangiaceae</taxon>
        <taxon>Myriangium</taxon>
    </lineage>
</organism>
<dbReference type="OrthoDB" id="191723at2759"/>
<dbReference type="Proteomes" id="UP000799439">
    <property type="component" value="Unassembled WGS sequence"/>
</dbReference>
<dbReference type="PROSITE" id="PS51278">
    <property type="entry name" value="GATASE_TYPE_2"/>
    <property type="match status" value="1"/>
</dbReference>
<dbReference type="AlphaFoldDB" id="A0A9P4J688"/>
<dbReference type="Gene3D" id="3.40.50.2020">
    <property type="match status" value="1"/>
</dbReference>
<evidence type="ECO:0000256" key="3">
    <source>
        <dbReference type="ARBA" id="ARBA00011941"/>
    </source>
</evidence>
<dbReference type="InterPro" id="IPR017932">
    <property type="entry name" value="GATase_2_dom"/>
</dbReference>
<dbReference type="InterPro" id="IPR000836">
    <property type="entry name" value="PRTase_dom"/>
</dbReference>
<evidence type="ECO:0000256" key="1">
    <source>
        <dbReference type="ARBA" id="ARBA00005209"/>
    </source>
</evidence>
<dbReference type="EC" id="2.4.2.14" evidence="3 8"/>
<dbReference type="PIRSF" id="PIRSF000485">
    <property type="entry name" value="Amd_phspho_trans"/>
    <property type="match status" value="1"/>
</dbReference>
<dbReference type="GO" id="GO:0009113">
    <property type="term" value="P:purine nucleobase biosynthetic process"/>
    <property type="evidence" value="ECO:0007669"/>
    <property type="project" value="InterPro"/>
</dbReference>
<keyword evidence="10" id="KW-0479">Metal-binding</keyword>
<sequence length="582" mass="63682">MCGIIAVLKASVDESAAAELHQALYYLQHRGQDACGIATCAQGGRIYQCKGNGLASKVFQDGLRVTDLPGFMGLGHLRYPTAGSSANSEAQPFYVNSPYGISFTHNGNLINAPELKDHLDQVAHRHINTESDSELMLNAFADELNQTKKARVNANDCFAALERMYSRCVGGWACTAMLAGFGLIGFRDPHGIRPMVLGSKPSESGKGNDYMMASESVALSQCGYSNIIDIKPGQAVIIEKNQAPVFHQVAKELNYAPDIFEYVYFARPESVIDGISVHRSRQIMGERLAETIKTQLSPEIVSSIDAVIPIPETSLISAYSVSKYLKKPYSQGFVKNRYIFRTFIMPNQKARRAGVRAKLNALNEEFEGKNVLLVDDSIVRGTTSREIVMMAREAGARKVYFASCAPPITHAHIYGIDLASSTELIAHSRSSADIAAQIGADAVVYQSLPDLEKACAQLSPRDPATQKFEVGVFCGSYVTPVDNSYFEHLERVRGERGRMKKIEGAREAVRAGDASEEEVRIALNAKMAYDPSVADGQPPYTVHGSPDISAKHGWDGEEEPKRPQPVVTNSQDISIHNLNDER</sequence>
<dbReference type="EMBL" id="ML996082">
    <property type="protein sequence ID" value="KAF2155619.1"/>
    <property type="molecule type" value="Genomic_DNA"/>
</dbReference>
<evidence type="ECO:0000256" key="11">
    <source>
        <dbReference type="SAM" id="MobiDB-lite"/>
    </source>
</evidence>
<accession>A0A9P4J688</accession>
<keyword evidence="4 8" id="KW-0328">Glycosyltransferase</keyword>
<dbReference type="GO" id="GO:0046872">
    <property type="term" value="F:metal ion binding"/>
    <property type="evidence" value="ECO:0007669"/>
    <property type="project" value="UniProtKB-KW"/>
</dbReference>
<keyword evidence="6 8" id="KW-0658">Purine biosynthesis</keyword>
<dbReference type="HAMAP" id="MF_01931">
    <property type="entry name" value="PurF"/>
    <property type="match status" value="1"/>
</dbReference>
<name>A0A9P4J688_9PEZI</name>
<feature type="domain" description="Glutamine amidotransferase type-2" evidence="12">
    <location>
        <begin position="2"/>
        <end position="241"/>
    </location>
</feature>
<evidence type="ECO:0000259" key="12">
    <source>
        <dbReference type="PROSITE" id="PS51278"/>
    </source>
</evidence>
<dbReference type="Gene3D" id="3.60.20.10">
    <property type="entry name" value="Glutamine Phosphoribosylpyrophosphate, subunit 1, domain 1"/>
    <property type="match status" value="1"/>
</dbReference>
<gene>
    <name evidence="13" type="ORF">K461DRAFT_265155</name>
</gene>
<keyword evidence="10" id="KW-0460">Magnesium</keyword>
<keyword evidence="7" id="KW-0315">Glutamine amidotransferase</keyword>
<feature type="region of interest" description="Disordered" evidence="11">
    <location>
        <begin position="534"/>
        <end position="582"/>
    </location>
</feature>
<comment type="similarity">
    <text evidence="2 8">In the C-terminal section; belongs to the purine/pyrimidine phosphoribosyltransferase family.</text>
</comment>
<comment type="caution">
    <text evidence="13">The sequence shown here is derived from an EMBL/GenBank/DDBJ whole genome shotgun (WGS) entry which is preliminary data.</text>
</comment>
<feature type="compositionally biased region" description="Basic and acidic residues" evidence="11">
    <location>
        <begin position="549"/>
        <end position="562"/>
    </location>
</feature>
<comment type="catalytic activity">
    <reaction evidence="8">
        <text>5-phospho-beta-D-ribosylamine + L-glutamate + diphosphate = 5-phospho-alpha-D-ribose 1-diphosphate + L-glutamine + H2O</text>
        <dbReference type="Rhea" id="RHEA:14905"/>
        <dbReference type="ChEBI" id="CHEBI:15377"/>
        <dbReference type="ChEBI" id="CHEBI:29985"/>
        <dbReference type="ChEBI" id="CHEBI:33019"/>
        <dbReference type="ChEBI" id="CHEBI:58017"/>
        <dbReference type="ChEBI" id="CHEBI:58359"/>
        <dbReference type="ChEBI" id="CHEBI:58681"/>
        <dbReference type="EC" id="2.4.2.14"/>
    </reaction>
</comment>
<comment type="pathway">
    <text evidence="1 8">Purine metabolism; IMP biosynthesis via de novo pathway; N(1)-(5-phospho-D-ribosyl)glycinamide from 5-phospho-alpha-D-ribose 1-diphosphate: step 1/2.</text>
</comment>